<sequence>MGRLAEVRRREWLGLAAGLLAVAALFPPWTTLGSSLPETAAALAELPADEVTRSVWEAGPLAWFPPLLLALAGAAVVVLGQRPSVRRAGLPHLWLVAAAVALALLVLGWLTMEWRYDVDRRELLRELGVSVRAGAGRWLAVVAGVVSGIAAVLDVRAVRRTPPARRPGSV</sequence>
<dbReference type="RefSeq" id="WP_243859172.1">
    <property type="nucleotide sequence ID" value="NZ_FOWW01000002.1"/>
</dbReference>
<keyword evidence="1" id="KW-0812">Transmembrane</keyword>
<evidence type="ECO:0000256" key="1">
    <source>
        <dbReference type="SAM" id="Phobius"/>
    </source>
</evidence>
<feature type="transmembrane region" description="Helical" evidence="1">
    <location>
        <begin position="92"/>
        <end position="112"/>
    </location>
</feature>
<dbReference type="STRING" id="587909.SAMN05421810_10245"/>
<dbReference type="PROSITE" id="PS51318">
    <property type="entry name" value="TAT"/>
    <property type="match status" value="1"/>
</dbReference>
<evidence type="ECO:0000313" key="2">
    <source>
        <dbReference type="EMBL" id="SFP25736.1"/>
    </source>
</evidence>
<gene>
    <name evidence="2" type="ORF">SAMN05421810_10245</name>
</gene>
<proteinExistence type="predicted"/>
<organism evidence="2 3">
    <name type="scientific">Amycolatopsis arida</name>
    <dbReference type="NCBI Taxonomy" id="587909"/>
    <lineage>
        <taxon>Bacteria</taxon>
        <taxon>Bacillati</taxon>
        <taxon>Actinomycetota</taxon>
        <taxon>Actinomycetes</taxon>
        <taxon>Pseudonocardiales</taxon>
        <taxon>Pseudonocardiaceae</taxon>
        <taxon>Amycolatopsis</taxon>
    </lineage>
</organism>
<dbReference type="EMBL" id="FOWW01000002">
    <property type="protein sequence ID" value="SFP25736.1"/>
    <property type="molecule type" value="Genomic_DNA"/>
</dbReference>
<feature type="transmembrane region" description="Helical" evidence="1">
    <location>
        <begin position="60"/>
        <end position="80"/>
    </location>
</feature>
<protein>
    <recommendedName>
        <fullName evidence="4">Tryptophan-associated transmembrane protein (Trp_oprn_chp)</fullName>
    </recommendedName>
</protein>
<keyword evidence="3" id="KW-1185">Reference proteome</keyword>
<reference evidence="3" key="1">
    <citation type="submission" date="2016-10" db="EMBL/GenBank/DDBJ databases">
        <authorList>
            <person name="Varghese N."/>
            <person name="Submissions S."/>
        </authorList>
    </citation>
    <scope>NUCLEOTIDE SEQUENCE [LARGE SCALE GENOMIC DNA]</scope>
    <source>
        <strain evidence="3">CGMCC 4.5579</strain>
    </source>
</reference>
<dbReference type="AlphaFoldDB" id="A0A1I5NWN1"/>
<dbReference type="InterPro" id="IPR006311">
    <property type="entry name" value="TAT_signal"/>
</dbReference>
<keyword evidence="1" id="KW-1133">Transmembrane helix</keyword>
<keyword evidence="1" id="KW-0472">Membrane</keyword>
<accession>A0A1I5NWN1</accession>
<evidence type="ECO:0000313" key="3">
    <source>
        <dbReference type="Proteomes" id="UP000198727"/>
    </source>
</evidence>
<feature type="transmembrane region" description="Helical" evidence="1">
    <location>
        <begin position="138"/>
        <end position="158"/>
    </location>
</feature>
<name>A0A1I5NWN1_9PSEU</name>
<evidence type="ECO:0008006" key="4">
    <source>
        <dbReference type="Google" id="ProtNLM"/>
    </source>
</evidence>
<dbReference type="Proteomes" id="UP000198727">
    <property type="component" value="Unassembled WGS sequence"/>
</dbReference>